<dbReference type="EMBL" id="QPJD01000008">
    <property type="protein sequence ID" value="RCW47643.1"/>
    <property type="molecule type" value="Genomic_DNA"/>
</dbReference>
<keyword evidence="2" id="KW-1185">Reference proteome</keyword>
<organism evidence="1 2">
    <name type="scientific">Paenibacillus prosopidis</name>
    <dbReference type="NCBI Taxonomy" id="630520"/>
    <lineage>
        <taxon>Bacteria</taxon>
        <taxon>Bacillati</taxon>
        <taxon>Bacillota</taxon>
        <taxon>Bacilli</taxon>
        <taxon>Bacillales</taxon>
        <taxon>Paenibacillaceae</taxon>
        <taxon>Paenibacillus</taxon>
    </lineage>
</organism>
<accession>A0A368W1J7</accession>
<evidence type="ECO:0000313" key="2">
    <source>
        <dbReference type="Proteomes" id="UP000252415"/>
    </source>
</evidence>
<dbReference type="OrthoDB" id="2819999at2"/>
<name>A0A368W1J7_9BACL</name>
<protein>
    <recommendedName>
        <fullName evidence="3">Ferric iron reductase protein FhuF</fullName>
    </recommendedName>
</protein>
<proteinExistence type="predicted"/>
<dbReference type="AlphaFoldDB" id="A0A368W1J7"/>
<reference evidence="1 2" key="1">
    <citation type="submission" date="2018-07" db="EMBL/GenBank/DDBJ databases">
        <title>Genomic Encyclopedia of Type Strains, Phase III (KMG-III): the genomes of soil and plant-associated and newly described type strains.</title>
        <authorList>
            <person name="Whitman W."/>
        </authorList>
    </citation>
    <scope>NUCLEOTIDE SEQUENCE [LARGE SCALE GENOMIC DNA]</scope>
    <source>
        <strain evidence="1 2">CECT 7506</strain>
    </source>
</reference>
<sequence>MNEAIMRLLEENYDLSAKDRENIVYNCAVTDLLDEGNMKRFLERYTPMVKGKEQSVGEVYMANWFRGPMLGLIHLLSAWNKSLDLSLNNLTVQIYTAAYNEQIYYRCSFLLNRFELIEGPEQPSANIEWTKECLGNYFEHTVRPIYESIARVGSLQIGMLWSQLPTSLEYSYELLMKSDESEQVKKLLTRNYHLMKSLDGQRFGRNKNPLDVKFRMTESMDNPDTQVRMKFACCLYYLVEDGYYCFTCPRLKESEREERRKECRAEKRV</sequence>
<evidence type="ECO:0008006" key="3">
    <source>
        <dbReference type="Google" id="ProtNLM"/>
    </source>
</evidence>
<dbReference type="Proteomes" id="UP000252415">
    <property type="component" value="Unassembled WGS sequence"/>
</dbReference>
<evidence type="ECO:0000313" key="1">
    <source>
        <dbReference type="EMBL" id="RCW47643.1"/>
    </source>
</evidence>
<comment type="caution">
    <text evidence="1">The sequence shown here is derived from an EMBL/GenBank/DDBJ whole genome shotgun (WGS) entry which is preliminary data.</text>
</comment>
<gene>
    <name evidence="1" type="ORF">DFP97_108267</name>
</gene>
<dbReference type="RefSeq" id="WP_114380983.1">
    <property type="nucleotide sequence ID" value="NZ_QPJD01000008.1"/>
</dbReference>